<evidence type="ECO:0000313" key="2">
    <source>
        <dbReference type="Proteomes" id="UP001596328"/>
    </source>
</evidence>
<keyword evidence="2" id="KW-1185">Reference proteome</keyword>
<protein>
    <recommendedName>
        <fullName evidence="3">DNA recombination and repair protein Rad51-like C-terminal domain-containing protein</fullName>
    </recommendedName>
</protein>
<dbReference type="Proteomes" id="UP001596328">
    <property type="component" value="Unassembled WGS sequence"/>
</dbReference>
<sequence length="210" mass="23078">MTLLDSDERMTGALQSLVLDHILIESGTATWVDARANGTSQPMAKLAPDMRVLDRINIARAFTPWQHQSLLHDLPGEVTDETVIVVLPALDAFYRTGDLRRHEQERMFEESATVADEIATERNVPVLITRQQADALTAPLENVVSEVISCELTGVGPRFAGDEFETLVYPLDDGFVQTTIAFWNRVIADRHPAVTELGSTPNGVSVSGSH</sequence>
<organism evidence="1 2">
    <name type="scientific">Halobium palmae</name>
    <dbReference type="NCBI Taxonomy" id="1776492"/>
    <lineage>
        <taxon>Archaea</taxon>
        <taxon>Methanobacteriati</taxon>
        <taxon>Methanobacteriota</taxon>
        <taxon>Stenosarchaea group</taxon>
        <taxon>Halobacteria</taxon>
        <taxon>Halobacteriales</taxon>
        <taxon>Haloferacaceae</taxon>
        <taxon>Halobium</taxon>
    </lineage>
</organism>
<evidence type="ECO:0008006" key="3">
    <source>
        <dbReference type="Google" id="ProtNLM"/>
    </source>
</evidence>
<dbReference type="EMBL" id="JBHSWU010000032">
    <property type="protein sequence ID" value="MFC6723652.1"/>
    <property type="molecule type" value="Genomic_DNA"/>
</dbReference>
<dbReference type="Gene3D" id="3.40.50.300">
    <property type="entry name" value="P-loop containing nucleotide triphosphate hydrolases"/>
    <property type="match status" value="1"/>
</dbReference>
<reference evidence="1 2" key="1">
    <citation type="journal article" date="2019" name="Int. J. Syst. Evol. Microbiol.">
        <title>The Global Catalogue of Microorganisms (GCM) 10K type strain sequencing project: providing services to taxonomists for standard genome sequencing and annotation.</title>
        <authorList>
            <consortium name="The Broad Institute Genomics Platform"/>
            <consortium name="The Broad Institute Genome Sequencing Center for Infectious Disease"/>
            <person name="Wu L."/>
            <person name="Ma J."/>
        </authorList>
    </citation>
    <scope>NUCLEOTIDE SEQUENCE [LARGE SCALE GENOMIC DNA]</scope>
    <source>
        <strain evidence="1 2">NBRC 111368</strain>
    </source>
</reference>
<accession>A0ABD5RY08</accession>
<evidence type="ECO:0000313" key="1">
    <source>
        <dbReference type="EMBL" id="MFC6723652.1"/>
    </source>
</evidence>
<comment type="caution">
    <text evidence="1">The sequence shown here is derived from an EMBL/GenBank/DDBJ whole genome shotgun (WGS) entry which is preliminary data.</text>
</comment>
<dbReference type="AlphaFoldDB" id="A0ABD5RY08"/>
<gene>
    <name evidence="1" type="ORF">ACFQE1_04460</name>
</gene>
<proteinExistence type="predicted"/>
<name>A0ABD5RY08_9EURY</name>
<dbReference type="InterPro" id="IPR027417">
    <property type="entry name" value="P-loop_NTPase"/>
</dbReference>